<dbReference type="Proteomes" id="UP000731907">
    <property type="component" value="Unassembled WGS sequence"/>
</dbReference>
<keyword evidence="4" id="KW-1185">Reference proteome</keyword>
<feature type="signal peptide" evidence="1">
    <location>
        <begin position="1"/>
        <end position="20"/>
    </location>
</feature>
<dbReference type="RefSeq" id="WP_161761801.1">
    <property type="nucleotide sequence ID" value="NZ_JAAATX020000005.1"/>
</dbReference>
<dbReference type="SUPFAM" id="SSF56935">
    <property type="entry name" value="Porins"/>
    <property type="match status" value="1"/>
</dbReference>
<gene>
    <name evidence="3" type="ORF">GU927_007780</name>
</gene>
<dbReference type="InterPro" id="IPR023614">
    <property type="entry name" value="Porin_dom_sf"/>
</dbReference>
<evidence type="ECO:0000313" key="3">
    <source>
        <dbReference type="EMBL" id="MBU9697746.1"/>
    </source>
</evidence>
<proteinExistence type="predicted"/>
<comment type="caution">
    <text evidence="3">The sequence shown here is derived from an EMBL/GenBank/DDBJ whole genome shotgun (WGS) entry which is preliminary data.</text>
</comment>
<sequence>MKKVLLATTMLVAGASIAAAEVTLSGDARMGIVKSGKDNALTLSTDEGAATFTSRARVTFTMSAESDSGLSYGASFRADNAANAASGLAGSVFISGAFGKLSMGDVDGAAQTATGNVAQKSLTGLGDLSESTFLGAGGMTHPDAAGLSAEDKETLRVLGVSTNITNDPTLLYEYAAGAFTGYVSFTNPRDTIWLVDPTAATPAERSALLSNAEAWAVGGKYTFGDYAVGLGYEKLSGYVSDTLDPGAMDTLDVATPDNTSLKHIVATVEGTVAGLSFKGLYGKASGTVAGDTLADLGLSGKQYAASVSYSTNGITGTAFYTDDSGVGGIAAYGLGASYDLGGGASIVGGVAKTKVSGPDSTSMDLGVTFTF</sequence>
<name>A0ABS6J1W5_9RHOB</name>
<dbReference type="Gene3D" id="2.40.160.10">
    <property type="entry name" value="Porin"/>
    <property type="match status" value="1"/>
</dbReference>
<evidence type="ECO:0000256" key="1">
    <source>
        <dbReference type="SAM" id="SignalP"/>
    </source>
</evidence>
<reference evidence="3 4" key="1">
    <citation type="submission" date="2021-06" db="EMBL/GenBank/DDBJ databases">
        <title>Rhodobacteraceae bacterium strain HSP-20.</title>
        <authorList>
            <person name="Chen W.-M."/>
        </authorList>
    </citation>
    <scope>NUCLEOTIDE SEQUENCE [LARGE SCALE GENOMIC DNA]</scope>
    <source>
        <strain evidence="3 4">HSP-20</strain>
    </source>
</reference>
<accession>A0ABS6J1W5</accession>
<feature type="chain" id="PRO_5046977020" evidence="1">
    <location>
        <begin position="21"/>
        <end position="371"/>
    </location>
</feature>
<evidence type="ECO:0000259" key="2">
    <source>
        <dbReference type="Pfam" id="PF13609"/>
    </source>
</evidence>
<protein>
    <submittedName>
        <fullName evidence="3">Porin</fullName>
    </submittedName>
</protein>
<feature type="domain" description="Porin" evidence="2">
    <location>
        <begin position="7"/>
        <end position="356"/>
    </location>
</feature>
<organism evidence="3 4">
    <name type="scientific">Paragemmobacter amnigenus</name>
    <dbReference type="NCBI Taxonomy" id="2852097"/>
    <lineage>
        <taxon>Bacteria</taxon>
        <taxon>Pseudomonadati</taxon>
        <taxon>Pseudomonadota</taxon>
        <taxon>Alphaproteobacteria</taxon>
        <taxon>Rhodobacterales</taxon>
        <taxon>Paracoccaceae</taxon>
        <taxon>Paragemmobacter</taxon>
    </lineage>
</organism>
<evidence type="ECO:0000313" key="4">
    <source>
        <dbReference type="Proteomes" id="UP000731907"/>
    </source>
</evidence>
<dbReference type="Pfam" id="PF13609">
    <property type="entry name" value="Porin_4"/>
    <property type="match status" value="1"/>
</dbReference>
<dbReference type="EMBL" id="JAAATX020000005">
    <property type="protein sequence ID" value="MBU9697746.1"/>
    <property type="molecule type" value="Genomic_DNA"/>
</dbReference>
<dbReference type="InterPro" id="IPR033900">
    <property type="entry name" value="Gram_neg_porin_domain"/>
</dbReference>
<keyword evidence="1" id="KW-0732">Signal</keyword>